<dbReference type="InterPro" id="IPR007757">
    <property type="entry name" value="MT-A70-like"/>
</dbReference>
<evidence type="ECO:0000313" key="3">
    <source>
        <dbReference type="WBParaSite" id="SVE_0565600.1"/>
    </source>
</evidence>
<protein>
    <submittedName>
        <fullName evidence="3">Methyltransferase-like protein 4 (inferred by orthology to a human protein)</fullName>
    </submittedName>
</protein>
<comment type="similarity">
    <text evidence="1">Belongs to the MT-A70-like family.</text>
</comment>
<organism evidence="2 3">
    <name type="scientific">Strongyloides venezuelensis</name>
    <name type="common">Threadworm</name>
    <dbReference type="NCBI Taxonomy" id="75913"/>
    <lineage>
        <taxon>Eukaryota</taxon>
        <taxon>Metazoa</taxon>
        <taxon>Ecdysozoa</taxon>
        <taxon>Nematoda</taxon>
        <taxon>Chromadorea</taxon>
        <taxon>Rhabditida</taxon>
        <taxon>Tylenchina</taxon>
        <taxon>Panagrolaimomorpha</taxon>
        <taxon>Strongyloidoidea</taxon>
        <taxon>Strongyloididae</taxon>
        <taxon>Strongyloides</taxon>
    </lineage>
</organism>
<sequence>MLSNNLLISLHGNGWIFVDEERYISSYHKINNDFWKITNIFEMDSEYNARILKPHGRRRKKSKNNFDQQLMDEIHKCERVLDEIKSTRKCNIVIKDGNNETARKILLKAMNASNSFDTIYKYDIDSKVTTMYLNDNEHIDNMEKSIIYENSTSKTILIHSSIYSYVIPHNSRYIINNVYPILHRLNEKFDRIVIDPPWRNKSIRRRKDYAIYKDNSLDELKNLPLPLLLNDNGVAFLWITNNKKLQGEVENIIVKFWSFKILSKWKWLKVTVNLEPVVPFSKGYFKLPYEEIWIMTHKSNDDVLSINDMNIVSVPHIAPSRKPPISKIFDEYYSLSSDMKVLEVYGRYLLPNTLTVGFQSLYFQNVNFY</sequence>
<dbReference type="GO" id="GO:0005634">
    <property type="term" value="C:nucleus"/>
    <property type="evidence" value="ECO:0007669"/>
    <property type="project" value="TreeGrafter"/>
</dbReference>
<evidence type="ECO:0000313" key="2">
    <source>
        <dbReference type="Proteomes" id="UP000035680"/>
    </source>
</evidence>
<evidence type="ECO:0000256" key="1">
    <source>
        <dbReference type="PROSITE-ProRule" id="PRU00489"/>
    </source>
</evidence>
<reference evidence="3" key="2">
    <citation type="submission" date="2015-08" db="UniProtKB">
        <authorList>
            <consortium name="WormBaseParasite"/>
        </authorList>
    </citation>
    <scope>IDENTIFICATION</scope>
</reference>
<dbReference type="InterPro" id="IPR002052">
    <property type="entry name" value="DNA_methylase_N6_adenine_CS"/>
</dbReference>
<dbReference type="InterPro" id="IPR029063">
    <property type="entry name" value="SAM-dependent_MTases_sf"/>
</dbReference>
<name>A0A0K0FA04_STRVS</name>
<dbReference type="Proteomes" id="UP000035680">
    <property type="component" value="Unassembled WGS sequence"/>
</dbReference>
<dbReference type="GO" id="GO:0032259">
    <property type="term" value="P:methylation"/>
    <property type="evidence" value="ECO:0007669"/>
    <property type="project" value="InterPro"/>
</dbReference>
<dbReference type="SUPFAM" id="SSF53335">
    <property type="entry name" value="S-adenosyl-L-methionine-dependent methyltransferases"/>
    <property type="match status" value="1"/>
</dbReference>
<dbReference type="PROSITE" id="PS51143">
    <property type="entry name" value="MT_A70"/>
    <property type="match status" value="1"/>
</dbReference>
<dbReference type="PANTHER" id="PTHR12829:SF4">
    <property type="entry name" value="N(6)-ADENINE-SPECIFIC METHYLTRANSFERASE METTL4"/>
    <property type="match status" value="1"/>
</dbReference>
<dbReference type="PROSITE" id="PS00092">
    <property type="entry name" value="N6_MTASE"/>
    <property type="match status" value="1"/>
</dbReference>
<dbReference type="GO" id="GO:0003676">
    <property type="term" value="F:nucleic acid binding"/>
    <property type="evidence" value="ECO:0007669"/>
    <property type="project" value="InterPro"/>
</dbReference>
<keyword evidence="2" id="KW-1185">Reference proteome</keyword>
<dbReference type="WBParaSite" id="SVE_0565600.1">
    <property type="protein sequence ID" value="SVE_0565600.1"/>
    <property type="gene ID" value="SVE_0565600"/>
</dbReference>
<proteinExistence type="inferred from homology"/>
<dbReference type="AlphaFoldDB" id="A0A0K0FA04"/>
<dbReference type="PANTHER" id="PTHR12829">
    <property type="entry name" value="N6-ADENOSINE-METHYLTRANSFERASE"/>
    <property type="match status" value="1"/>
</dbReference>
<dbReference type="GO" id="GO:0008168">
    <property type="term" value="F:methyltransferase activity"/>
    <property type="evidence" value="ECO:0007669"/>
    <property type="project" value="InterPro"/>
</dbReference>
<accession>A0A0K0FA04</accession>
<reference evidence="2" key="1">
    <citation type="submission" date="2014-07" db="EMBL/GenBank/DDBJ databases">
        <authorList>
            <person name="Martin A.A"/>
            <person name="De Silva N."/>
        </authorList>
    </citation>
    <scope>NUCLEOTIDE SEQUENCE</scope>
</reference>
<dbReference type="Pfam" id="PF05063">
    <property type="entry name" value="MT-A70"/>
    <property type="match status" value="1"/>
</dbReference>
<dbReference type="STRING" id="75913.A0A0K0FA04"/>